<dbReference type="STRING" id="47312.SAMN04489765_3392"/>
<keyword evidence="1" id="KW-0808">Transferase</keyword>
<dbReference type="EMBL" id="FNLF01000002">
    <property type="protein sequence ID" value="SDR13598.1"/>
    <property type="molecule type" value="Genomic_DNA"/>
</dbReference>
<protein>
    <submittedName>
        <fullName evidence="1">Serine/threonine-protein kinase RsbW</fullName>
    </submittedName>
</protein>
<name>A0A1H1GL32_9ACTN</name>
<dbReference type="Proteomes" id="UP000183053">
    <property type="component" value="Unassembled WGS sequence"/>
</dbReference>
<dbReference type="Gene3D" id="3.30.565.10">
    <property type="entry name" value="Histidine kinase-like ATPase, C-terminal domain"/>
    <property type="match status" value="1"/>
</dbReference>
<dbReference type="InterPro" id="IPR036890">
    <property type="entry name" value="HATPase_C_sf"/>
</dbReference>
<organism evidence="1 2">
    <name type="scientific">Tsukamurella pulmonis</name>
    <dbReference type="NCBI Taxonomy" id="47312"/>
    <lineage>
        <taxon>Bacteria</taxon>
        <taxon>Bacillati</taxon>
        <taxon>Actinomycetota</taxon>
        <taxon>Actinomycetes</taxon>
        <taxon>Mycobacteriales</taxon>
        <taxon>Tsukamurellaceae</taxon>
        <taxon>Tsukamurella</taxon>
    </lineage>
</organism>
<gene>
    <name evidence="1" type="ORF">SAMN04489765_3392</name>
</gene>
<dbReference type="AlphaFoldDB" id="A0A1H1GL32"/>
<sequence>MLARKAPIDERSLMAHMARTTPTHPVDLRVPADLVYLPVVRAVPEALAIMLDLDIDRVADLGLAIDQVCTELIADALPDARVEIRVDTGAEGLTTTVATHTRTDRAPDRSGFGWRVLTTLTEGLEVGRTRSPDGGWWTSVSFQSARSAV</sequence>
<keyword evidence="1" id="KW-0418">Kinase</keyword>
<evidence type="ECO:0000313" key="2">
    <source>
        <dbReference type="Proteomes" id="UP000183053"/>
    </source>
</evidence>
<dbReference type="GO" id="GO:0016301">
    <property type="term" value="F:kinase activity"/>
    <property type="evidence" value="ECO:0007669"/>
    <property type="project" value="UniProtKB-KW"/>
</dbReference>
<keyword evidence="2" id="KW-1185">Reference proteome</keyword>
<reference evidence="2" key="1">
    <citation type="submission" date="2016-10" db="EMBL/GenBank/DDBJ databases">
        <authorList>
            <person name="Varghese N."/>
            <person name="Submissions S."/>
        </authorList>
    </citation>
    <scope>NUCLEOTIDE SEQUENCE [LARGE SCALE GENOMIC DNA]</scope>
    <source>
        <strain evidence="2">DSM 44142</strain>
    </source>
</reference>
<accession>A0A1H1GL32</accession>
<proteinExistence type="predicted"/>
<evidence type="ECO:0000313" key="1">
    <source>
        <dbReference type="EMBL" id="SDR13598.1"/>
    </source>
</evidence>